<sequence>MPRSSGFTAELVQKMECMTDLSRCSCLGEKNATSASYSVKQERQAARALLGHLNKVEGTLPVAFLEPFTSLLLSNDLEVQRNTSLSLANLLFNNKVSAEQVIETEMLVTLLETLQSGDPTVQWNSCQCLALLASSDSNREAIVLADGVIPLLVLSKSYDPLVQQNAVWALSNLTLSERTMRVICQEGAIPVLVLLLQSSNYEVQFYSCSALGNIATVPENHPTMLAFGNHFLLKSLLTLMSSAVEKNASQACRCLRILSGSVGAQEQLIYLDCVLPLKAMLCSPSLSLAEAAITLLSEISSQHPNRESLVNEDLLLQVLGQMLLSRGSSPTIIKHSVVTITNLSSHWKAQQAVMNSECVRGLLQTLVSIVTSEETILCIISCLHHLTSWDSLQPHLAVQMTPEHVSCLVKFSAQRENAELSFTSASIITKLNRNDHFITLLKPHYATILEYLLMFLKNQEVRFQQLGIVTLCDLKKDREFSVVMNGSGLNEQLKRVHEQTEQTRLLLLMIQTSRST</sequence>
<comment type="similarity">
    <text evidence="2">Belongs to the beta-catenin family.</text>
</comment>
<dbReference type="PROSITE" id="PS50176">
    <property type="entry name" value="ARM_REPEAT"/>
    <property type="match status" value="1"/>
</dbReference>
<evidence type="ECO:0000256" key="8">
    <source>
        <dbReference type="PROSITE-ProRule" id="PRU00259"/>
    </source>
</evidence>
<evidence type="ECO:0000256" key="4">
    <source>
        <dbReference type="ARBA" id="ARBA00022737"/>
    </source>
</evidence>
<dbReference type="InterPro" id="IPR011989">
    <property type="entry name" value="ARM-like"/>
</dbReference>
<proteinExistence type="inferred from homology"/>
<dbReference type="SUPFAM" id="SSF48371">
    <property type="entry name" value="ARM repeat"/>
    <property type="match status" value="1"/>
</dbReference>
<evidence type="ECO:0000256" key="1">
    <source>
        <dbReference type="ARBA" id="ARBA00004592"/>
    </source>
</evidence>
<dbReference type="Gene3D" id="1.25.10.10">
    <property type="entry name" value="Leucine-rich Repeat Variant"/>
    <property type="match status" value="2"/>
</dbReference>
<dbReference type="PANTHER" id="PTHR47249">
    <property type="entry name" value="VACUOLAR PROTEIN 8"/>
    <property type="match status" value="1"/>
</dbReference>
<dbReference type="PANTHER" id="PTHR47249:SF1">
    <property type="entry name" value="VACUOLAR PROTEIN 8"/>
    <property type="match status" value="1"/>
</dbReference>
<evidence type="ECO:0000256" key="6">
    <source>
        <dbReference type="ARBA" id="ARBA00023288"/>
    </source>
</evidence>
<keyword evidence="6" id="KW-0449">Lipoprotein</keyword>
<evidence type="ECO:0000256" key="3">
    <source>
        <dbReference type="ARBA" id="ARBA00022554"/>
    </source>
</evidence>
<keyword evidence="3" id="KW-0926">Vacuole</keyword>
<dbReference type="InterPro" id="IPR045156">
    <property type="entry name" value="Vac8"/>
</dbReference>
<reference evidence="9 10" key="1">
    <citation type="submission" date="2024-06" db="EMBL/GenBank/DDBJ databases">
        <authorList>
            <person name="Pan Q."/>
            <person name="Wen M."/>
            <person name="Jouanno E."/>
            <person name="Zahm M."/>
            <person name="Klopp C."/>
            <person name="Cabau C."/>
            <person name="Louis A."/>
            <person name="Berthelot C."/>
            <person name="Parey E."/>
            <person name="Roest Crollius H."/>
            <person name="Montfort J."/>
            <person name="Robinson-Rechavi M."/>
            <person name="Bouchez O."/>
            <person name="Lampietro C."/>
            <person name="Lopez Roques C."/>
            <person name="Donnadieu C."/>
            <person name="Postlethwait J."/>
            <person name="Bobe J."/>
            <person name="Verreycken H."/>
            <person name="Guiguen Y."/>
        </authorList>
    </citation>
    <scope>NUCLEOTIDE SEQUENCE [LARGE SCALE GENOMIC DNA]</scope>
    <source>
        <strain evidence="9">Up_M1</strain>
        <tissue evidence="9">Testis</tissue>
    </source>
</reference>
<comment type="subcellular location">
    <subcellularLocation>
        <location evidence="1">Vacuole membrane</location>
        <topology evidence="1">Lipid-anchor</topology>
    </subcellularLocation>
</comment>
<name>A0ABD0WDN5_UMBPY</name>
<organism evidence="9 10">
    <name type="scientific">Umbra pygmaea</name>
    <name type="common">Eastern mudminnow</name>
    <dbReference type="NCBI Taxonomy" id="75934"/>
    <lineage>
        <taxon>Eukaryota</taxon>
        <taxon>Metazoa</taxon>
        <taxon>Chordata</taxon>
        <taxon>Craniata</taxon>
        <taxon>Vertebrata</taxon>
        <taxon>Euteleostomi</taxon>
        <taxon>Actinopterygii</taxon>
        <taxon>Neopterygii</taxon>
        <taxon>Teleostei</taxon>
        <taxon>Protacanthopterygii</taxon>
        <taxon>Esociformes</taxon>
        <taxon>Umbridae</taxon>
        <taxon>Umbra</taxon>
    </lineage>
</organism>
<dbReference type="InterPro" id="IPR016024">
    <property type="entry name" value="ARM-type_fold"/>
</dbReference>
<dbReference type="AlphaFoldDB" id="A0ABD0WDN5"/>
<keyword evidence="10" id="KW-1185">Reference proteome</keyword>
<dbReference type="SMART" id="SM00185">
    <property type="entry name" value="ARM"/>
    <property type="match status" value="6"/>
</dbReference>
<protein>
    <recommendedName>
        <fullName evidence="7">Vacuolar protein 8</fullName>
    </recommendedName>
</protein>
<dbReference type="EMBL" id="JAGEUA010000007">
    <property type="protein sequence ID" value="KAL0969779.1"/>
    <property type="molecule type" value="Genomic_DNA"/>
</dbReference>
<evidence type="ECO:0000313" key="9">
    <source>
        <dbReference type="EMBL" id="KAL0969779.1"/>
    </source>
</evidence>
<dbReference type="Proteomes" id="UP001557470">
    <property type="component" value="Unassembled WGS sequence"/>
</dbReference>
<accession>A0ABD0WDN5</accession>
<dbReference type="GO" id="GO:0005774">
    <property type="term" value="C:vacuolar membrane"/>
    <property type="evidence" value="ECO:0007669"/>
    <property type="project" value="UniProtKB-SubCell"/>
</dbReference>
<gene>
    <name evidence="9" type="ORF">UPYG_G00232180</name>
</gene>
<keyword evidence="4" id="KW-0677">Repeat</keyword>
<evidence type="ECO:0000256" key="5">
    <source>
        <dbReference type="ARBA" id="ARBA00023136"/>
    </source>
</evidence>
<keyword evidence="5" id="KW-0472">Membrane</keyword>
<dbReference type="InterPro" id="IPR000225">
    <property type="entry name" value="Armadillo"/>
</dbReference>
<evidence type="ECO:0000256" key="7">
    <source>
        <dbReference type="ARBA" id="ARBA00026209"/>
    </source>
</evidence>
<evidence type="ECO:0000256" key="2">
    <source>
        <dbReference type="ARBA" id="ARBA00005462"/>
    </source>
</evidence>
<evidence type="ECO:0000313" key="10">
    <source>
        <dbReference type="Proteomes" id="UP001557470"/>
    </source>
</evidence>
<dbReference type="Pfam" id="PF00514">
    <property type="entry name" value="Arm"/>
    <property type="match status" value="2"/>
</dbReference>
<feature type="repeat" description="ARM" evidence="8">
    <location>
        <begin position="187"/>
        <end position="229"/>
    </location>
</feature>
<comment type="caution">
    <text evidence="9">The sequence shown here is derived from an EMBL/GenBank/DDBJ whole genome shotgun (WGS) entry which is preliminary data.</text>
</comment>